<accession>A0A9Q9B8L9</accession>
<dbReference type="Proteomes" id="UP001056384">
    <property type="component" value="Chromosome 12"/>
</dbReference>
<feature type="region of interest" description="Disordered" evidence="1">
    <location>
        <begin position="29"/>
        <end position="63"/>
    </location>
</feature>
<proteinExistence type="predicted"/>
<evidence type="ECO:0000313" key="4">
    <source>
        <dbReference type="Proteomes" id="UP001056384"/>
    </source>
</evidence>
<feature type="compositionally biased region" description="Low complexity" evidence="1">
    <location>
        <begin position="119"/>
        <end position="150"/>
    </location>
</feature>
<evidence type="ECO:0000256" key="2">
    <source>
        <dbReference type="SAM" id="SignalP"/>
    </source>
</evidence>
<feature type="compositionally biased region" description="Polar residues" evidence="1">
    <location>
        <begin position="29"/>
        <end position="38"/>
    </location>
</feature>
<feature type="compositionally biased region" description="Low complexity" evidence="1">
    <location>
        <begin position="49"/>
        <end position="63"/>
    </location>
</feature>
<evidence type="ECO:0008006" key="5">
    <source>
        <dbReference type="Google" id="ProtNLM"/>
    </source>
</evidence>
<reference evidence="3" key="1">
    <citation type="submission" date="2022-06" db="EMBL/GenBank/DDBJ databases">
        <title>Complete genome sequences of two strains of the flax pathogen Septoria linicola.</title>
        <authorList>
            <person name="Lapalu N."/>
            <person name="Simon A."/>
            <person name="Demenou B."/>
            <person name="Paumier D."/>
            <person name="Guillot M.-P."/>
            <person name="Gout L."/>
            <person name="Valade R."/>
        </authorList>
    </citation>
    <scope>NUCLEOTIDE SEQUENCE</scope>
    <source>
        <strain evidence="3">SE15195</strain>
    </source>
</reference>
<feature type="region of interest" description="Disordered" evidence="1">
    <location>
        <begin position="119"/>
        <end position="157"/>
    </location>
</feature>
<keyword evidence="4" id="KW-1185">Reference proteome</keyword>
<feature type="chain" id="PRO_5040435615" description="GPI anchored protein" evidence="2">
    <location>
        <begin position="21"/>
        <end position="181"/>
    </location>
</feature>
<dbReference type="EMBL" id="CP099429">
    <property type="protein sequence ID" value="USW59398.1"/>
    <property type="molecule type" value="Genomic_DNA"/>
</dbReference>
<evidence type="ECO:0000313" key="3">
    <source>
        <dbReference type="EMBL" id="USW59398.1"/>
    </source>
</evidence>
<gene>
    <name evidence="3" type="ORF">Slin15195_G127170</name>
</gene>
<keyword evidence="2" id="KW-0732">Signal</keyword>
<sequence>MLHLTKTAIALLALAHHNLAQDMQAIVPPQNNENTLNPIQIEDPSDQTSYISPNSPTPIPSSSASSAIGQIIVCTTLGTEGETCSTFAAMTSFSSLTMSATGGILTASETRSTRVVTSTATSEVSTTTGTTTRTRVSGTESATAAATESGEGSGAERKAGCGLEKVVVGGVLAVVGALLAM</sequence>
<dbReference type="AlphaFoldDB" id="A0A9Q9B8L9"/>
<organism evidence="3 4">
    <name type="scientific">Septoria linicola</name>
    <dbReference type="NCBI Taxonomy" id="215465"/>
    <lineage>
        <taxon>Eukaryota</taxon>
        <taxon>Fungi</taxon>
        <taxon>Dikarya</taxon>
        <taxon>Ascomycota</taxon>
        <taxon>Pezizomycotina</taxon>
        <taxon>Dothideomycetes</taxon>
        <taxon>Dothideomycetidae</taxon>
        <taxon>Mycosphaerellales</taxon>
        <taxon>Mycosphaerellaceae</taxon>
        <taxon>Septoria</taxon>
    </lineage>
</organism>
<evidence type="ECO:0000256" key="1">
    <source>
        <dbReference type="SAM" id="MobiDB-lite"/>
    </source>
</evidence>
<name>A0A9Q9B8L9_9PEZI</name>
<protein>
    <recommendedName>
        <fullName evidence="5">GPI anchored protein</fullName>
    </recommendedName>
</protein>
<feature type="signal peptide" evidence="2">
    <location>
        <begin position="1"/>
        <end position="20"/>
    </location>
</feature>